<dbReference type="GO" id="GO:0005886">
    <property type="term" value="C:plasma membrane"/>
    <property type="evidence" value="ECO:0007669"/>
    <property type="project" value="UniProtKB-SubCell"/>
</dbReference>
<keyword evidence="9" id="KW-0131">Cell cycle</keyword>
<dbReference type="AlphaFoldDB" id="A0A4Y3HTT6"/>
<evidence type="ECO:0000256" key="4">
    <source>
        <dbReference type="ARBA" id="ARBA00022618"/>
    </source>
</evidence>
<keyword evidence="13" id="KW-0175">Coiled coil</keyword>
<evidence type="ECO:0000256" key="5">
    <source>
        <dbReference type="ARBA" id="ARBA00022692"/>
    </source>
</evidence>
<name>A0A4Y3HTT6_9VIBR</name>
<dbReference type="Proteomes" id="UP000318717">
    <property type="component" value="Unassembled WGS sequence"/>
</dbReference>
<feature type="coiled-coil region" evidence="13">
    <location>
        <begin position="28"/>
        <end position="55"/>
    </location>
</feature>
<keyword evidence="2" id="KW-1003">Cell membrane</keyword>
<keyword evidence="3" id="KW-0997">Cell inner membrane</keyword>
<evidence type="ECO:0000256" key="3">
    <source>
        <dbReference type="ARBA" id="ARBA00022519"/>
    </source>
</evidence>
<evidence type="ECO:0000256" key="8">
    <source>
        <dbReference type="ARBA" id="ARBA00023136"/>
    </source>
</evidence>
<dbReference type="PIRSF" id="PIRSF006318">
    <property type="entry name" value="YhcB"/>
    <property type="match status" value="1"/>
</dbReference>
<dbReference type="OrthoDB" id="6401511at2"/>
<dbReference type="PANTHER" id="PTHR39579:SF1">
    <property type="entry name" value="INNER MEMBRANE PROTEIN YHCB"/>
    <property type="match status" value="1"/>
</dbReference>
<dbReference type="NCBIfam" id="NF008672">
    <property type="entry name" value="PRK11677.1"/>
    <property type="match status" value="1"/>
</dbReference>
<keyword evidence="4" id="KW-0132">Cell division</keyword>
<evidence type="ECO:0000256" key="1">
    <source>
        <dbReference type="ARBA" id="ARBA00004377"/>
    </source>
</evidence>
<sequence length="144" mass="16369">MPWIYAIVSLFVGIIIGVIISRVTTPQYQKQKELQKELETSKFELEQQRQDLNDHFSASAQILDNIGKEYRKLYEHMANTSNELLPNLPAQDNPFAERIEVNDSRSETTTSSDEPPKDYANGATGMLKEEQKEILKAPEAIKAT</sequence>
<dbReference type="RefSeq" id="WP_141344927.1">
    <property type="nucleotide sequence ID" value="NZ_BJLF01000005.1"/>
</dbReference>
<accession>A0A4Y3HTT6</accession>
<evidence type="ECO:0000313" key="17">
    <source>
        <dbReference type="Proteomes" id="UP000318717"/>
    </source>
</evidence>
<evidence type="ECO:0000256" key="6">
    <source>
        <dbReference type="ARBA" id="ARBA00022960"/>
    </source>
</evidence>
<feature type="compositionally biased region" description="Basic and acidic residues" evidence="14">
    <location>
        <begin position="127"/>
        <end position="136"/>
    </location>
</feature>
<gene>
    <name evidence="16" type="ORF">VIN01S_13630</name>
</gene>
<feature type="region of interest" description="Disordered" evidence="14">
    <location>
        <begin position="84"/>
        <end position="144"/>
    </location>
</feature>
<evidence type="ECO:0000256" key="9">
    <source>
        <dbReference type="ARBA" id="ARBA00023306"/>
    </source>
</evidence>
<dbReference type="GO" id="GO:0051301">
    <property type="term" value="P:cell division"/>
    <property type="evidence" value="ECO:0007669"/>
    <property type="project" value="UniProtKB-KW"/>
</dbReference>
<evidence type="ECO:0000256" key="14">
    <source>
        <dbReference type="SAM" id="MobiDB-lite"/>
    </source>
</evidence>
<comment type="caution">
    <text evidence="16">The sequence shown here is derived from an EMBL/GenBank/DDBJ whole genome shotgun (WGS) entry which is preliminary data.</text>
</comment>
<organism evidence="16 17">
    <name type="scientific">Vibrio inusitatus NBRC 102082</name>
    <dbReference type="NCBI Taxonomy" id="1219070"/>
    <lineage>
        <taxon>Bacteria</taxon>
        <taxon>Pseudomonadati</taxon>
        <taxon>Pseudomonadota</taxon>
        <taxon>Gammaproteobacteria</taxon>
        <taxon>Vibrionales</taxon>
        <taxon>Vibrionaceae</taxon>
        <taxon>Vibrio</taxon>
    </lineage>
</organism>
<protein>
    <recommendedName>
        <fullName evidence="11">Z-ring associated protein G</fullName>
    </recommendedName>
    <alternativeName>
        <fullName evidence="12">Cell division protein ZapG</fullName>
    </alternativeName>
</protein>
<dbReference type="EMBL" id="BJLF01000005">
    <property type="protein sequence ID" value="GEA50559.1"/>
    <property type="molecule type" value="Genomic_DNA"/>
</dbReference>
<evidence type="ECO:0000256" key="13">
    <source>
        <dbReference type="SAM" id="Coils"/>
    </source>
</evidence>
<keyword evidence="6" id="KW-0133">Cell shape</keyword>
<evidence type="ECO:0000256" key="2">
    <source>
        <dbReference type="ARBA" id="ARBA00022475"/>
    </source>
</evidence>
<keyword evidence="5 15" id="KW-0812">Transmembrane</keyword>
<evidence type="ECO:0000256" key="10">
    <source>
        <dbReference type="ARBA" id="ARBA00035657"/>
    </source>
</evidence>
<evidence type="ECO:0000256" key="11">
    <source>
        <dbReference type="ARBA" id="ARBA00035703"/>
    </source>
</evidence>
<reference evidence="16 17" key="1">
    <citation type="submission" date="2019-06" db="EMBL/GenBank/DDBJ databases">
        <title>Whole genome shotgun sequence of Vibrio inusitatus NBRC 102082.</title>
        <authorList>
            <person name="Hosoyama A."/>
            <person name="Uohara A."/>
            <person name="Ohji S."/>
            <person name="Ichikawa N."/>
        </authorList>
    </citation>
    <scope>NUCLEOTIDE SEQUENCE [LARGE SCALE GENOMIC DNA]</scope>
    <source>
        <strain evidence="16 17">NBRC 102082</strain>
    </source>
</reference>
<evidence type="ECO:0000256" key="12">
    <source>
        <dbReference type="ARBA" id="ARBA00035727"/>
    </source>
</evidence>
<keyword evidence="7 15" id="KW-1133">Transmembrane helix</keyword>
<comment type="similarity">
    <text evidence="10">Belongs to the ZapG family.</text>
</comment>
<dbReference type="Pfam" id="PF06295">
    <property type="entry name" value="ZapG-like"/>
    <property type="match status" value="1"/>
</dbReference>
<proteinExistence type="inferred from homology"/>
<dbReference type="GO" id="GO:0008360">
    <property type="term" value="P:regulation of cell shape"/>
    <property type="evidence" value="ECO:0007669"/>
    <property type="project" value="UniProtKB-KW"/>
</dbReference>
<comment type="subcellular location">
    <subcellularLocation>
        <location evidence="1">Cell inner membrane</location>
        <topology evidence="1">Single-pass membrane protein</topology>
    </subcellularLocation>
</comment>
<evidence type="ECO:0000256" key="15">
    <source>
        <dbReference type="SAM" id="Phobius"/>
    </source>
</evidence>
<dbReference type="InterPro" id="IPR009386">
    <property type="entry name" value="ZapG-like"/>
</dbReference>
<dbReference type="PANTHER" id="PTHR39579">
    <property type="entry name" value="INNER MEMBRANE PROTEIN YHCB"/>
    <property type="match status" value="1"/>
</dbReference>
<feature type="transmembrane region" description="Helical" evidence="15">
    <location>
        <begin position="6"/>
        <end position="25"/>
    </location>
</feature>
<keyword evidence="17" id="KW-1185">Reference proteome</keyword>
<evidence type="ECO:0000313" key="16">
    <source>
        <dbReference type="EMBL" id="GEA50559.1"/>
    </source>
</evidence>
<feature type="compositionally biased region" description="Basic and acidic residues" evidence="14">
    <location>
        <begin position="95"/>
        <end position="106"/>
    </location>
</feature>
<evidence type="ECO:0000256" key="7">
    <source>
        <dbReference type="ARBA" id="ARBA00022989"/>
    </source>
</evidence>
<keyword evidence="8 15" id="KW-0472">Membrane</keyword>